<dbReference type="CDD" id="cd16917">
    <property type="entry name" value="HATPase_UhpB-NarQ-NarX-like"/>
    <property type="match status" value="1"/>
</dbReference>
<evidence type="ECO:0000256" key="8">
    <source>
        <dbReference type="ARBA" id="ARBA00023012"/>
    </source>
</evidence>
<dbReference type="GO" id="GO:0016020">
    <property type="term" value="C:membrane"/>
    <property type="evidence" value="ECO:0007669"/>
    <property type="project" value="InterPro"/>
</dbReference>
<dbReference type="Gene3D" id="1.20.5.1930">
    <property type="match status" value="1"/>
</dbReference>
<evidence type="ECO:0000256" key="3">
    <source>
        <dbReference type="ARBA" id="ARBA00022553"/>
    </source>
</evidence>
<keyword evidence="8" id="KW-0902">Two-component regulatory system</keyword>
<evidence type="ECO:0000259" key="10">
    <source>
        <dbReference type="Pfam" id="PF07730"/>
    </source>
</evidence>
<keyword evidence="15" id="KW-1185">Reference proteome</keyword>
<evidence type="ECO:0000256" key="1">
    <source>
        <dbReference type="ARBA" id="ARBA00000085"/>
    </source>
</evidence>
<evidence type="ECO:0000256" key="5">
    <source>
        <dbReference type="ARBA" id="ARBA00022741"/>
    </source>
</evidence>
<dbReference type="AlphaFoldDB" id="A0A7W7MIZ7"/>
<reference evidence="12 15" key="2">
    <citation type="submission" date="2021-01" db="EMBL/GenBank/DDBJ databases">
        <title>Whole genome shotgun sequence of Actinoplanes lobatus NBRC 12513.</title>
        <authorList>
            <person name="Komaki H."/>
            <person name="Tamura T."/>
        </authorList>
    </citation>
    <scope>NUCLEOTIDE SEQUENCE [LARGE SCALE GENOMIC DNA]</scope>
    <source>
        <strain evidence="12 15">NBRC 12513</strain>
    </source>
</reference>
<evidence type="ECO:0000256" key="7">
    <source>
        <dbReference type="ARBA" id="ARBA00022840"/>
    </source>
</evidence>
<dbReference type="InterPro" id="IPR055558">
    <property type="entry name" value="DUF7134"/>
</dbReference>
<dbReference type="GO" id="GO:0046983">
    <property type="term" value="F:protein dimerization activity"/>
    <property type="evidence" value="ECO:0007669"/>
    <property type="project" value="InterPro"/>
</dbReference>
<keyword evidence="6 13" id="KW-0418">Kinase</keyword>
<protein>
    <recommendedName>
        <fullName evidence="2">histidine kinase</fullName>
        <ecNumber evidence="2">2.7.13.3</ecNumber>
    </recommendedName>
</protein>
<dbReference type="GO" id="GO:0000155">
    <property type="term" value="F:phosphorelay sensor kinase activity"/>
    <property type="evidence" value="ECO:0007669"/>
    <property type="project" value="InterPro"/>
</dbReference>
<feature type="domain" description="Signal transduction histidine kinase subgroup 3 dimerisation and phosphoacceptor" evidence="10">
    <location>
        <begin position="162"/>
        <end position="227"/>
    </location>
</feature>
<keyword evidence="5" id="KW-0547">Nucleotide-binding</keyword>
<sequence length="365" mass="37588">MIGTRGQVVDAAVAAAVLVVCGYAAQESGNPAWWQWAMVCAVAVPVAVRRRWALPAAVLTLTASGGVLIDGVIPVHAAPGLCAAVALTQFAAAAGLPPSRSVPALAAGLGGAAALGLLWPAAPLVAVPAVAVPWVTGWSVRHRRQVAEQVFEARTAHAVAEERLRIARDMHDIVAHSLSMITMKASVARHVADVRPEESLTALEVIETAGREALAEMRRAVGLLRADQGPATPSGGDEDLRILARRTEEAGVQVETTFAGTTTPPAGIRLVVYRIVQEALTNVVRHAQATRCTVDVQAGRESVTVLVADNGTATVAPGDGGHGLRGMRERVGAHGGSLLAGPQPDGGFAVTAHIPYPAPGQGGRP</sequence>
<dbReference type="RefSeq" id="WP_188123553.1">
    <property type="nucleotide sequence ID" value="NZ_BOMP01000060.1"/>
</dbReference>
<evidence type="ECO:0000256" key="6">
    <source>
        <dbReference type="ARBA" id="ARBA00022777"/>
    </source>
</evidence>
<dbReference type="EMBL" id="JACHNC010000001">
    <property type="protein sequence ID" value="MBB4751530.1"/>
    <property type="molecule type" value="Genomic_DNA"/>
</dbReference>
<feature type="domain" description="Histidine kinase/HSP90-like ATPase" evidence="9">
    <location>
        <begin position="272"/>
        <end position="357"/>
    </location>
</feature>
<dbReference type="PANTHER" id="PTHR24421">
    <property type="entry name" value="NITRATE/NITRITE SENSOR PROTEIN NARX-RELATED"/>
    <property type="match status" value="1"/>
</dbReference>
<dbReference type="Pfam" id="PF02518">
    <property type="entry name" value="HATPase_c"/>
    <property type="match status" value="1"/>
</dbReference>
<dbReference type="Proteomes" id="UP000631312">
    <property type="component" value="Unassembled WGS sequence"/>
</dbReference>
<dbReference type="InterPro" id="IPR011712">
    <property type="entry name" value="Sig_transdc_His_kin_sub3_dim/P"/>
</dbReference>
<evidence type="ECO:0000313" key="12">
    <source>
        <dbReference type="EMBL" id="GIE41139.1"/>
    </source>
</evidence>
<dbReference type="Pfam" id="PF07730">
    <property type="entry name" value="HisKA_3"/>
    <property type="match status" value="1"/>
</dbReference>
<reference evidence="13 14" key="1">
    <citation type="submission" date="2020-08" db="EMBL/GenBank/DDBJ databases">
        <title>Sequencing the genomes of 1000 actinobacteria strains.</title>
        <authorList>
            <person name="Klenk H.-P."/>
        </authorList>
    </citation>
    <scope>NUCLEOTIDE SEQUENCE [LARGE SCALE GENOMIC DNA]</scope>
    <source>
        <strain evidence="13 14">DSM 43150</strain>
    </source>
</reference>
<dbReference type="SUPFAM" id="SSF55874">
    <property type="entry name" value="ATPase domain of HSP90 chaperone/DNA topoisomerase II/histidine kinase"/>
    <property type="match status" value="1"/>
</dbReference>
<dbReference type="InterPro" id="IPR003594">
    <property type="entry name" value="HATPase_dom"/>
</dbReference>
<comment type="catalytic activity">
    <reaction evidence="1">
        <text>ATP + protein L-histidine = ADP + protein N-phospho-L-histidine.</text>
        <dbReference type="EC" id="2.7.13.3"/>
    </reaction>
</comment>
<evidence type="ECO:0000313" key="15">
    <source>
        <dbReference type="Proteomes" id="UP000631312"/>
    </source>
</evidence>
<keyword evidence="4" id="KW-0808">Transferase</keyword>
<evidence type="ECO:0000259" key="9">
    <source>
        <dbReference type="Pfam" id="PF02518"/>
    </source>
</evidence>
<evidence type="ECO:0000256" key="4">
    <source>
        <dbReference type="ARBA" id="ARBA00022679"/>
    </source>
</evidence>
<evidence type="ECO:0000313" key="14">
    <source>
        <dbReference type="Proteomes" id="UP000590511"/>
    </source>
</evidence>
<dbReference type="InterPro" id="IPR036890">
    <property type="entry name" value="HATPase_C_sf"/>
</dbReference>
<comment type="caution">
    <text evidence="13">The sequence shown here is derived from an EMBL/GenBank/DDBJ whole genome shotgun (WGS) entry which is preliminary data.</text>
</comment>
<keyword evidence="7" id="KW-0067">ATP-binding</keyword>
<gene>
    <name evidence="12" type="ORF">Alo02nite_40370</name>
    <name evidence="13" type="ORF">BJ964_005691</name>
</gene>
<dbReference type="EMBL" id="BOMP01000060">
    <property type="protein sequence ID" value="GIE41139.1"/>
    <property type="molecule type" value="Genomic_DNA"/>
</dbReference>
<feature type="domain" description="DUF7134" evidence="11">
    <location>
        <begin position="7"/>
        <end position="144"/>
    </location>
</feature>
<dbReference type="PANTHER" id="PTHR24421:SF10">
    <property type="entry name" value="NITRATE_NITRITE SENSOR PROTEIN NARQ"/>
    <property type="match status" value="1"/>
</dbReference>
<evidence type="ECO:0000259" key="11">
    <source>
        <dbReference type="Pfam" id="PF23539"/>
    </source>
</evidence>
<dbReference type="EC" id="2.7.13.3" evidence="2"/>
<dbReference type="Pfam" id="PF23539">
    <property type="entry name" value="DUF7134"/>
    <property type="match status" value="1"/>
</dbReference>
<organism evidence="13 14">
    <name type="scientific">Actinoplanes lobatus</name>
    <dbReference type="NCBI Taxonomy" id="113568"/>
    <lineage>
        <taxon>Bacteria</taxon>
        <taxon>Bacillati</taxon>
        <taxon>Actinomycetota</taxon>
        <taxon>Actinomycetes</taxon>
        <taxon>Micromonosporales</taxon>
        <taxon>Micromonosporaceae</taxon>
        <taxon>Actinoplanes</taxon>
    </lineage>
</organism>
<evidence type="ECO:0000313" key="13">
    <source>
        <dbReference type="EMBL" id="MBB4751530.1"/>
    </source>
</evidence>
<dbReference type="GO" id="GO:0005524">
    <property type="term" value="F:ATP binding"/>
    <property type="evidence" value="ECO:0007669"/>
    <property type="project" value="UniProtKB-KW"/>
</dbReference>
<dbReference type="InterPro" id="IPR050482">
    <property type="entry name" value="Sensor_HK_TwoCompSys"/>
</dbReference>
<proteinExistence type="predicted"/>
<dbReference type="Proteomes" id="UP000590511">
    <property type="component" value="Unassembled WGS sequence"/>
</dbReference>
<accession>A0A7W7MIZ7</accession>
<evidence type="ECO:0000256" key="2">
    <source>
        <dbReference type="ARBA" id="ARBA00012438"/>
    </source>
</evidence>
<keyword evidence="3" id="KW-0597">Phosphoprotein</keyword>
<name>A0A7W7MIZ7_9ACTN</name>
<dbReference type="Gene3D" id="3.30.565.10">
    <property type="entry name" value="Histidine kinase-like ATPase, C-terminal domain"/>
    <property type="match status" value="1"/>
</dbReference>